<dbReference type="SMART" id="SM00450">
    <property type="entry name" value="RHOD"/>
    <property type="match status" value="1"/>
</dbReference>
<evidence type="ECO:0000256" key="2">
    <source>
        <dbReference type="SAM" id="MobiDB-lite"/>
    </source>
</evidence>
<dbReference type="Gene3D" id="3.40.250.10">
    <property type="entry name" value="Rhodanese-like domain"/>
    <property type="match status" value="1"/>
</dbReference>
<keyword evidence="4" id="KW-0808">Transferase</keyword>
<gene>
    <name evidence="1" type="primary">trhO</name>
    <name evidence="4" type="ORF">EMK97_10120</name>
</gene>
<dbReference type="OrthoDB" id="9778326at2"/>
<dbReference type="PANTHER" id="PTHR43268:SF3">
    <property type="entry name" value="RHODANESE-LIKE DOMAIN-CONTAINING PROTEIN 7-RELATED"/>
    <property type="match status" value="1"/>
</dbReference>
<evidence type="ECO:0000313" key="5">
    <source>
        <dbReference type="Proteomes" id="UP000290244"/>
    </source>
</evidence>
<evidence type="ECO:0000313" key="4">
    <source>
        <dbReference type="EMBL" id="QBG36037.1"/>
    </source>
</evidence>
<name>A0A4P6P950_9GAMM</name>
<keyword evidence="1" id="KW-0819">tRNA processing</keyword>
<accession>A0A4P6P950</accession>
<dbReference type="GO" id="GO:0006400">
    <property type="term" value="P:tRNA modification"/>
    <property type="evidence" value="ECO:0007669"/>
    <property type="project" value="UniProtKB-UniRule"/>
</dbReference>
<feature type="region of interest" description="Disordered" evidence="2">
    <location>
        <begin position="302"/>
        <end position="328"/>
    </location>
</feature>
<dbReference type="InterPro" id="IPR001763">
    <property type="entry name" value="Rhodanese-like_dom"/>
</dbReference>
<reference evidence="4 5" key="1">
    <citation type="submission" date="2018-12" db="EMBL/GenBank/DDBJ databases">
        <title>Complete genome of Litorilituus sediminis.</title>
        <authorList>
            <person name="Liu A."/>
            <person name="Rong J."/>
        </authorList>
    </citation>
    <scope>NUCLEOTIDE SEQUENCE [LARGE SCALE GENOMIC DNA]</scope>
    <source>
        <strain evidence="4 5">JCM 17549</strain>
    </source>
</reference>
<comment type="similarity">
    <text evidence="1">Belongs to the TrhO family.</text>
</comment>
<dbReference type="KEGG" id="lsd:EMK97_10120"/>
<dbReference type="GO" id="GO:0016705">
    <property type="term" value="F:oxidoreductase activity, acting on paired donors, with incorporation or reduction of molecular oxygen"/>
    <property type="evidence" value="ECO:0007669"/>
    <property type="project" value="UniProtKB-UniRule"/>
</dbReference>
<dbReference type="AlphaFoldDB" id="A0A4P6P950"/>
<feature type="compositionally biased region" description="Basic and acidic residues" evidence="2">
    <location>
        <begin position="315"/>
        <end position="328"/>
    </location>
</feature>
<dbReference type="HAMAP" id="MF_00469">
    <property type="entry name" value="TrhO"/>
    <property type="match status" value="1"/>
</dbReference>
<dbReference type="InterPro" id="IPR020936">
    <property type="entry name" value="TrhO"/>
</dbReference>
<evidence type="ECO:0000256" key="1">
    <source>
        <dbReference type="HAMAP-Rule" id="MF_00469"/>
    </source>
</evidence>
<sequence length="328" mass="37325">MTSTPITVCALYKFVRLEQFEALRQPLTDHMLANQVKGTLLLAAEGINGTIAGSAQGIKSVLLFLSEQPNLDNISYKESYTNENPFHRTKVKLKKEIVTMGVEGIDPNKTVGTYVKPKDWNALISDPQVLLIDTRNDYEIEIGTFKNAINPDTETFREFPAYVAKNLDKDKHKKVAMFCTGGIRCEKSTAYLKEQGFDEVYHLEGGILKYLEEVPSDDTMWQGECFVFDGRVAVNHDLEQGQYDQCYACRFPLTQEQKQSEHYIEGVSCHRCHDKVTDAQRSRYQERQRQIALAAERGEAHIGGEISTISKQRKQQKEQRKAEQSKTS</sequence>
<organism evidence="4 5">
    <name type="scientific">Litorilituus sediminis</name>
    <dbReference type="NCBI Taxonomy" id="718192"/>
    <lineage>
        <taxon>Bacteria</taxon>
        <taxon>Pseudomonadati</taxon>
        <taxon>Pseudomonadota</taxon>
        <taxon>Gammaproteobacteria</taxon>
        <taxon>Alteromonadales</taxon>
        <taxon>Colwelliaceae</taxon>
        <taxon>Litorilituus</taxon>
    </lineage>
</organism>
<keyword evidence="5" id="KW-1185">Reference proteome</keyword>
<evidence type="ECO:0000259" key="3">
    <source>
        <dbReference type="PROSITE" id="PS50206"/>
    </source>
</evidence>
<comment type="catalytic activity">
    <reaction evidence="1">
        <text>uridine(34) in tRNA + AH2 + O2 = 5-hydroxyuridine(34) in tRNA + A + H2O</text>
        <dbReference type="Rhea" id="RHEA:64224"/>
        <dbReference type="Rhea" id="RHEA-COMP:11727"/>
        <dbReference type="Rhea" id="RHEA-COMP:13381"/>
        <dbReference type="ChEBI" id="CHEBI:13193"/>
        <dbReference type="ChEBI" id="CHEBI:15377"/>
        <dbReference type="ChEBI" id="CHEBI:15379"/>
        <dbReference type="ChEBI" id="CHEBI:17499"/>
        <dbReference type="ChEBI" id="CHEBI:65315"/>
        <dbReference type="ChEBI" id="CHEBI:136877"/>
    </reaction>
</comment>
<dbReference type="SUPFAM" id="SSF52821">
    <property type="entry name" value="Rhodanese/Cell cycle control phosphatase"/>
    <property type="match status" value="1"/>
</dbReference>
<dbReference type="NCBIfam" id="NF001136">
    <property type="entry name" value="PRK00142.1-4"/>
    <property type="match status" value="1"/>
</dbReference>
<dbReference type="Pfam" id="PF17773">
    <property type="entry name" value="UPF0176_N"/>
    <property type="match status" value="1"/>
</dbReference>
<dbReference type="InterPro" id="IPR040503">
    <property type="entry name" value="TRHO_N"/>
</dbReference>
<feature type="domain" description="Rhodanese" evidence="3">
    <location>
        <begin position="125"/>
        <end position="219"/>
    </location>
</feature>
<dbReference type="EC" id="1.14.-.-" evidence="1"/>
<comment type="function">
    <text evidence="1">Catalyzes oxygen-dependent 5-hydroxyuridine (ho5U) modification at position 34 in tRNAs.</text>
</comment>
<protein>
    <recommendedName>
        <fullName evidence="1">tRNA uridine(34) hydroxylase</fullName>
        <ecNumber evidence="1">1.14.-.-</ecNumber>
    </recommendedName>
    <alternativeName>
        <fullName evidence="1">tRNA hydroxylation protein O</fullName>
    </alternativeName>
</protein>
<dbReference type="PROSITE" id="PS50206">
    <property type="entry name" value="RHODANESE_3"/>
    <property type="match status" value="1"/>
</dbReference>
<dbReference type="Gene3D" id="3.30.70.100">
    <property type="match status" value="1"/>
</dbReference>
<dbReference type="GO" id="GO:0016740">
    <property type="term" value="F:transferase activity"/>
    <property type="evidence" value="ECO:0007669"/>
    <property type="project" value="UniProtKB-KW"/>
</dbReference>
<dbReference type="Pfam" id="PF00581">
    <property type="entry name" value="Rhodanese"/>
    <property type="match status" value="1"/>
</dbReference>
<dbReference type="InterPro" id="IPR036873">
    <property type="entry name" value="Rhodanese-like_dom_sf"/>
</dbReference>
<dbReference type="RefSeq" id="WP_130601798.1">
    <property type="nucleotide sequence ID" value="NZ_CP034759.1"/>
</dbReference>
<dbReference type="CDD" id="cd01518">
    <property type="entry name" value="RHOD_YceA"/>
    <property type="match status" value="1"/>
</dbReference>
<proteinExistence type="inferred from homology"/>
<dbReference type="Proteomes" id="UP000290244">
    <property type="component" value="Chromosome"/>
</dbReference>
<dbReference type="EMBL" id="CP034759">
    <property type="protein sequence ID" value="QBG36037.1"/>
    <property type="molecule type" value="Genomic_DNA"/>
</dbReference>
<keyword evidence="1" id="KW-0560">Oxidoreductase</keyword>
<dbReference type="PANTHER" id="PTHR43268">
    <property type="entry name" value="THIOSULFATE SULFURTRANSFERASE/RHODANESE-LIKE DOMAIN-CONTAINING PROTEIN 2"/>
    <property type="match status" value="1"/>
</dbReference>